<organism evidence="5 6">
    <name type="scientific">Verticiella sediminum</name>
    <dbReference type="NCBI Taxonomy" id="1247510"/>
    <lineage>
        <taxon>Bacteria</taxon>
        <taxon>Pseudomonadati</taxon>
        <taxon>Pseudomonadota</taxon>
        <taxon>Betaproteobacteria</taxon>
        <taxon>Burkholderiales</taxon>
        <taxon>Alcaligenaceae</taxon>
        <taxon>Verticiella</taxon>
    </lineage>
</organism>
<dbReference type="Gene3D" id="3.40.50.1000">
    <property type="entry name" value="HAD superfamily/HAD-like"/>
    <property type="match status" value="1"/>
</dbReference>
<accession>A0A556AKN9</accession>
<comment type="caution">
    <text evidence="5">The sequence shown here is derived from an EMBL/GenBank/DDBJ whole genome shotgun (WGS) entry which is preliminary data.</text>
</comment>
<dbReference type="Proteomes" id="UP000318405">
    <property type="component" value="Unassembled WGS sequence"/>
</dbReference>
<gene>
    <name evidence="5" type="ORF">FOZ76_14210</name>
</gene>
<proteinExistence type="predicted"/>
<evidence type="ECO:0000313" key="5">
    <source>
        <dbReference type="EMBL" id="TSH93467.1"/>
    </source>
</evidence>
<evidence type="ECO:0000256" key="1">
    <source>
        <dbReference type="ARBA" id="ARBA00022723"/>
    </source>
</evidence>
<keyword evidence="3" id="KW-0460">Magnesium</keyword>
<reference evidence="5 6" key="1">
    <citation type="submission" date="2019-07" db="EMBL/GenBank/DDBJ databases">
        <title>Qingshengfaniella alkalisoli gen. nov., sp. nov., isolated from saline soil.</title>
        <authorList>
            <person name="Xu L."/>
            <person name="Huang X.-X."/>
            <person name="Sun J.-Q."/>
        </authorList>
    </citation>
    <scope>NUCLEOTIDE SEQUENCE [LARGE SCALE GENOMIC DNA]</scope>
    <source>
        <strain evidence="5 6">DSM 27279</strain>
    </source>
</reference>
<dbReference type="AlphaFoldDB" id="A0A556AKN9"/>
<dbReference type="SUPFAM" id="SSF56784">
    <property type="entry name" value="HAD-like"/>
    <property type="match status" value="1"/>
</dbReference>
<evidence type="ECO:0000256" key="3">
    <source>
        <dbReference type="ARBA" id="ARBA00022842"/>
    </source>
</evidence>
<dbReference type="PANTHER" id="PTHR43434">
    <property type="entry name" value="PHOSPHOGLYCOLATE PHOSPHATASE"/>
    <property type="match status" value="1"/>
</dbReference>
<dbReference type="InterPro" id="IPR050155">
    <property type="entry name" value="HAD-like_hydrolase_sf"/>
</dbReference>
<dbReference type="Gene3D" id="1.10.150.240">
    <property type="entry name" value="Putative phosphatase, domain 2"/>
    <property type="match status" value="1"/>
</dbReference>
<keyword evidence="1" id="KW-0479">Metal-binding</keyword>
<keyword evidence="2 5" id="KW-0378">Hydrolase</keyword>
<dbReference type="PANTHER" id="PTHR43434:SF23">
    <property type="entry name" value="PHOSPHOGLYCOLATE PHOSPHATASE"/>
    <property type="match status" value="1"/>
</dbReference>
<evidence type="ECO:0000256" key="4">
    <source>
        <dbReference type="ARBA" id="ARBA00023277"/>
    </source>
</evidence>
<keyword evidence="4" id="KW-0119">Carbohydrate metabolism</keyword>
<dbReference type="GO" id="GO:0005829">
    <property type="term" value="C:cytosol"/>
    <property type="evidence" value="ECO:0007669"/>
    <property type="project" value="TreeGrafter"/>
</dbReference>
<name>A0A556AKN9_9BURK</name>
<dbReference type="InterPro" id="IPR036412">
    <property type="entry name" value="HAD-like_sf"/>
</dbReference>
<dbReference type="NCBIfam" id="TIGR01509">
    <property type="entry name" value="HAD-SF-IA-v3"/>
    <property type="match status" value="1"/>
</dbReference>
<dbReference type="GO" id="GO:0008967">
    <property type="term" value="F:phosphoglycolate phosphatase activity"/>
    <property type="evidence" value="ECO:0007669"/>
    <property type="project" value="TreeGrafter"/>
</dbReference>
<protein>
    <submittedName>
        <fullName evidence="5">HAD-IA family hydrolase</fullName>
    </submittedName>
</protein>
<dbReference type="InterPro" id="IPR023198">
    <property type="entry name" value="PGP-like_dom2"/>
</dbReference>
<sequence>MSITAILFDFDGTLADTAPDLAGAANLQRTKRNLPALAYEQLRPVASQGARGLLRVALGLATDDPAYPEARDAFLQDYAATKDQQSRLFPGVLELLAQIESAGMQWGIVTNKVAWLAEPLIASLELNAGVVVCGDTTPHAKPHPEPLLHAARMLDKAPDACIYVGDDLRDVLAGKAAGMPTVAAAWGYCGEDQPVTEWAADRIADDPQGVWAAIQSLVAER</sequence>
<dbReference type="NCBIfam" id="TIGR01549">
    <property type="entry name" value="HAD-SF-IA-v1"/>
    <property type="match status" value="1"/>
</dbReference>
<dbReference type="GO" id="GO:0006281">
    <property type="term" value="P:DNA repair"/>
    <property type="evidence" value="ECO:0007669"/>
    <property type="project" value="TreeGrafter"/>
</dbReference>
<dbReference type="InterPro" id="IPR023214">
    <property type="entry name" value="HAD_sf"/>
</dbReference>
<dbReference type="OrthoDB" id="9776368at2"/>
<dbReference type="InterPro" id="IPR006439">
    <property type="entry name" value="HAD-SF_hydro_IA"/>
</dbReference>
<evidence type="ECO:0000313" key="6">
    <source>
        <dbReference type="Proteomes" id="UP000318405"/>
    </source>
</evidence>
<dbReference type="InterPro" id="IPR041492">
    <property type="entry name" value="HAD_2"/>
</dbReference>
<dbReference type="GO" id="GO:0046872">
    <property type="term" value="F:metal ion binding"/>
    <property type="evidence" value="ECO:0007669"/>
    <property type="project" value="UniProtKB-KW"/>
</dbReference>
<dbReference type="Pfam" id="PF13419">
    <property type="entry name" value="HAD_2"/>
    <property type="match status" value="1"/>
</dbReference>
<dbReference type="SFLD" id="SFLDG01129">
    <property type="entry name" value="C1.5:_HAD__Beta-PGM__Phosphata"/>
    <property type="match status" value="1"/>
</dbReference>
<evidence type="ECO:0000256" key="2">
    <source>
        <dbReference type="ARBA" id="ARBA00022801"/>
    </source>
</evidence>
<dbReference type="SFLD" id="SFLDS00003">
    <property type="entry name" value="Haloacid_Dehalogenase"/>
    <property type="match status" value="1"/>
</dbReference>
<keyword evidence="6" id="KW-1185">Reference proteome</keyword>
<dbReference type="EMBL" id="VLTJ01000028">
    <property type="protein sequence ID" value="TSH93467.1"/>
    <property type="molecule type" value="Genomic_DNA"/>
</dbReference>